<reference evidence="1" key="1">
    <citation type="journal article" date="2020" name="mSystems">
        <title>Genome- and Community-Level Interaction Insights into Carbon Utilization and Element Cycling Functions of Hydrothermarchaeota in Hydrothermal Sediment.</title>
        <authorList>
            <person name="Zhou Z."/>
            <person name="Liu Y."/>
            <person name="Xu W."/>
            <person name="Pan J."/>
            <person name="Luo Z.H."/>
            <person name="Li M."/>
        </authorList>
    </citation>
    <scope>NUCLEOTIDE SEQUENCE [LARGE SCALE GENOMIC DNA]</scope>
    <source>
        <strain evidence="1">SpSt-788</strain>
    </source>
</reference>
<proteinExistence type="predicted"/>
<comment type="caution">
    <text evidence="1">The sequence shown here is derived from an EMBL/GenBank/DDBJ whole genome shotgun (WGS) entry which is preliminary data.</text>
</comment>
<dbReference type="EMBL" id="DTHO01000003">
    <property type="protein sequence ID" value="HGG98908.1"/>
    <property type="molecule type" value="Genomic_DNA"/>
</dbReference>
<sequence>MLKIGNILPSLFCNLGIEDAVRLKFLREKWNSIFSHPVTEHTFPRDLKNKTLIVTVNSHAWLNELNLLKEDFVKKLHSYGIENVEFRFGRIYRNMAQTDKKHNVSLSKEQKEWMNQTLKKIKDDEMKSITESMIKKYLVFINQIENK</sequence>
<gene>
    <name evidence="1" type="ORF">ENV75_00395</name>
</gene>
<dbReference type="PANTHER" id="PTHR36456">
    <property type="entry name" value="UPF0232 PROTEIN SCO3875"/>
    <property type="match status" value="1"/>
</dbReference>
<dbReference type="PANTHER" id="PTHR36456:SF1">
    <property type="entry name" value="UPF0232 PROTEIN SCO3875"/>
    <property type="match status" value="1"/>
</dbReference>
<dbReference type="AlphaFoldDB" id="A0A7C4EL94"/>
<dbReference type="Pfam" id="PF05258">
    <property type="entry name" value="DciA"/>
    <property type="match status" value="1"/>
</dbReference>
<protein>
    <submittedName>
        <fullName evidence="1">DUF721 domain-containing protein</fullName>
    </submittedName>
</protein>
<organism evidence="1">
    <name type="scientific">Thermodesulfovibrio aggregans</name>
    <dbReference type="NCBI Taxonomy" id="86166"/>
    <lineage>
        <taxon>Bacteria</taxon>
        <taxon>Pseudomonadati</taxon>
        <taxon>Nitrospirota</taxon>
        <taxon>Thermodesulfovibrionia</taxon>
        <taxon>Thermodesulfovibrionales</taxon>
        <taxon>Thermodesulfovibrionaceae</taxon>
        <taxon>Thermodesulfovibrio</taxon>
    </lineage>
</organism>
<dbReference type="InterPro" id="IPR007922">
    <property type="entry name" value="DciA-like"/>
</dbReference>
<evidence type="ECO:0000313" key="1">
    <source>
        <dbReference type="EMBL" id="HGG98908.1"/>
    </source>
</evidence>
<accession>A0A7C4EL94</accession>
<name>A0A7C4EL94_9BACT</name>